<feature type="compositionally biased region" description="Basic and acidic residues" evidence="1">
    <location>
        <begin position="120"/>
        <end position="145"/>
    </location>
</feature>
<reference evidence="2" key="2">
    <citation type="submission" date="2025-05" db="UniProtKB">
        <authorList>
            <consortium name="EnsemblFungi"/>
        </authorList>
    </citation>
    <scope>IDENTIFICATION</scope>
    <source>
        <strain evidence="2">4287 / CBS 123668 / FGSC 9935 / NRRL 34936</strain>
    </source>
</reference>
<feature type="region of interest" description="Disordered" evidence="1">
    <location>
        <begin position="45"/>
        <end position="175"/>
    </location>
</feature>
<dbReference type="AlphaFoldDB" id="A0A0D2Y882"/>
<organism evidence="2 3">
    <name type="scientific">Fusarium oxysporum (strain Fo5176)</name>
    <name type="common">Fusarium vascular wilt</name>
    <dbReference type="NCBI Taxonomy" id="660025"/>
    <lineage>
        <taxon>Eukaryota</taxon>
        <taxon>Fungi</taxon>
        <taxon>Dikarya</taxon>
        <taxon>Ascomycota</taxon>
        <taxon>Pezizomycotina</taxon>
        <taxon>Sordariomycetes</taxon>
        <taxon>Hypocreomycetidae</taxon>
        <taxon>Hypocreales</taxon>
        <taxon>Nectriaceae</taxon>
        <taxon>Fusarium</taxon>
        <taxon>Fusarium oxysporum species complex</taxon>
    </lineage>
</organism>
<accession>A0A0D2Y882</accession>
<dbReference type="EnsemblFungi" id="FOXG_14041T0">
    <property type="protein sequence ID" value="FOXG_14041P0"/>
    <property type="gene ID" value="FOXG_14041"/>
</dbReference>
<feature type="region of interest" description="Disordered" evidence="1">
    <location>
        <begin position="219"/>
        <end position="263"/>
    </location>
</feature>
<dbReference type="EnsemblFungi" id="FOXG_12498T0">
    <property type="protein sequence ID" value="FOXG_12498P0"/>
    <property type="gene ID" value="FOXG_12498"/>
</dbReference>
<feature type="compositionally biased region" description="Low complexity" evidence="1">
    <location>
        <begin position="146"/>
        <end position="156"/>
    </location>
</feature>
<name>A0A0D2Y882_FUSOF</name>
<evidence type="ECO:0000256" key="1">
    <source>
        <dbReference type="SAM" id="MobiDB-lite"/>
    </source>
</evidence>
<reference evidence="3" key="1">
    <citation type="journal article" date="2012" name="Mol. Plant Microbe Interact.">
        <title>A highly conserved effector in Fusarium oxysporum is required for full virulence on Arabidopsis.</title>
        <authorList>
            <person name="Thatcher L.F."/>
            <person name="Gardiner D.M."/>
            <person name="Kazan K."/>
            <person name="Manners J."/>
        </authorList>
    </citation>
    <scope>NUCLEOTIDE SEQUENCE [LARGE SCALE GENOMIC DNA]</scope>
    <source>
        <strain evidence="3">Fo5176</strain>
    </source>
</reference>
<sequence length="263" mass="30420">MCITHTHTRVYSDGCIEHRSLRTLCTNSRHGQVCPDHQVEYVPAPYTTPQRNSTAQCRPATSSIPSVSYHSGDKSDHKRRGHSPGPHRQERIIQVEGPSHSTSTVRRRYPVPKAEPPVIDDERTRPPEQHSVRFKEVNNHRHFTQDSRNSNSASDSRQPDGRECRTHHRDEKLQQEAELRLQTRIAEANAKIASRPAALHRRIEVMNPHSQDYHAEKFHHVTSEQQAQRDRLRERMQPKRRLTVGGWSGRPDETGTNRYEVED</sequence>
<evidence type="ECO:0000313" key="2">
    <source>
        <dbReference type="EnsemblFungi" id="FOXG_12498P0"/>
    </source>
</evidence>
<feature type="compositionally biased region" description="Polar residues" evidence="1">
    <location>
        <begin position="47"/>
        <end position="69"/>
    </location>
</feature>
<proteinExistence type="predicted"/>
<dbReference type="Proteomes" id="UP000002489">
    <property type="component" value="Unassembled WGS sequence"/>
</dbReference>
<feature type="compositionally biased region" description="Basic and acidic residues" evidence="1">
    <location>
        <begin position="219"/>
        <end position="237"/>
    </location>
</feature>
<evidence type="ECO:0000313" key="3">
    <source>
        <dbReference type="Proteomes" id="UP000002489"/>
    </source>
</evidence>
<protein>
    <submittedName>
        <fullName evidence="2">Uncharacterized protein</fullName>
    </submittedName>
</protein>
<feature type="compositionally biased region" description="Basic and acidic residues" evidence="1">
    <location>
        <begin position="157"/>
        <end position="175"/>
    </location>
</feature>